<dbReference type="GO" id="GO:0043874">
    <property type="term" value="F:acireductone synthase activity"/>
    <property type="evidence" value="ECO:0007669"/>
    <property type="project" value="TreeGrafter"/>
</dbReference>
<organism evidence="1 2">
    <name type="scientific">Stegodyphus mimosarum</name>
    <name type="common">African social velvet spider</name>
    <dbReference type="NCBI Taxonomy" id="407821"/>
    <lineage>
        <taxon>Eukaryota</taxon>
        <taxon>Metazoa</taxon>
        <taxon>Ecdysozoa</taxon>
        <taxon>Arthropoda</taxon>
        <taxon>Chelicerata</taxon>
        <taxon>Arachnida</taxon>
        <taxon>Araneae</taxon>
        <taxon>Araneomorphae</taxon>
        <taxon>Entelegynae</taxon>
        <taxon>Eresoidea</taxon>
        <taxon>Eresidae</taxon>
        <taxon>Stegodyphus</taxon>
    </lineage>
</organism>
<dbReference type="Proteomes" id="UP000054359">
    <property type="component" value="Unassembled WGS sequence"/>
</dbReference>
<dbReference type="GO" id="GO:0019509">
    <property type="term" value="P:L-methionine salvage from methylthioadenosine"/>
    <property type="evidence" value="ECO:0007669"/>
    <property type="project" value="TreeGrafter"/>
</dbReference>
<dbReference type="EMBL" id="KL868759">
    <property type="protein sequence ID" value="KFM83577.1"/>
    <property type="molecule type" value="Genomic_DNA"/>
</dbReference>
<evidence type="ECO:0000313" key="2">
    <source>
        <dbReference type="Proteomes" id="UP000054359"/>
    </source>
</evidence>
<dbReference type="SUPFAM" id="SSF56784">
    <property type="entry name" value="HAD-like"/>
    <property type="match status" value="1"/>
</dbReference>
<proteinExistence type="predicted"/>
<dbReference type="OrthoDB" id="6409585at2759"/>
<name>A0A087V1T8_STEMI</name>
<accession>A0A087V1T8</accession>
<dbReference type="PANTHER" id="PTHR20371">
    <property type="entry name" value="ENOLASE-PHOSPHATASE E1"/>
    <property type="match status" value="1"/>
</dbReference>
<dbReference type="AlphaFoldDB" id="A0A087V1T8"/>
<dbReference type="STRING" id="407821.A0A087V1T8"/>
<dbReference type="PANTHER" id="PTHR20371:SF1">
    <property type="entry name" value="ENOLASE-PHOSPHATASE E1"/>
    <property type="match status" value="1"/>
</dbReference>
<dbReference type="InterPro" id="IPR036412">
    <property type="entry name" value="HAD-like_sf"/>
</dbReference>
<dbReference type="InterPro" id="IPR023214">
    <property type="entry name" value="HAD_sf"/>
</dbReference>
<sequence>MSNDRKTTGLKKIQGFIWREEYEKGFLRGHVYDDTVQALKYWKSSQKKIYIYSSGSIEAQRLLFRHSTWGNLEHAPAHFILHEPCAIKTFEVTP</sequence>
<protein>
    <submittedName>
        <fullName evidence="1">Enolase-phosphatase E1</fullName>
    </submittedName>
</protein>
<gene>
    <name evidence="1" type="ORF">X975_14117</name>
</gene>
<evidence type="ECO:0000313" key="1">
    <source>
        <dbReference type="EMBL" id="KFM83577.1"/>
    </source>
</evidence>
<keyword evidence="2" id="KW-1185">Reference proteome</keyword>
<feature type="non-terminal residue" evidence="1">
    <location>
        <position position="94"/>
    </location>
</feature>
<dbReference type="Gene3D" id="3.40.50.1000">
    <property type="entry name" value="HAD superfamily/HAD-like"/>
    <property type="match status" value="1"/>
</dbReference>
<reference evidence="1 2" key="1">
    <citation type="submission" date="2013-11" db="EMBL/GenBank/DDBJ databases">
        <title>Genome sequencing of Stegodyphus mimosarum.</title>
        <authorList>
            <person name="Bechsgaard J."/>
        </authorList>
    </citation>
    <scope>NUCLEOTIDE SEQUENCE [LARGE SCALE GENOMIC DNA]</scope>
</reference>